<dbReference type="EMBL" id="JABMIG020000304">
    <property type="protein sequence ID" value="KAL3781872.1"/>
    <property type="molecule type" value="Genomic_DNA"/>
</dbReference>
<gene>
    <name evidence="1" type="ORF">HJC23_005412</name>
</gene>
<comment type="caution">
    <text evidence="1">The sequence shown here is derived from an EMBL/GenBank/DDBJ whole genome shotgun (WGS) entry which is preliminary data.</text>
</comment>
<reference evidence="1 2" key="1">
    <citation type="journal article" date="2020" name="G3 (Bethesda)">
        <title>Improved Reference Genome for Cyclotella cryptica CCMP332, a Model for Cell Wall Morphogenesis, Salinity Adaptation, and Lipid Production in Diatoms (Bacillariophyta).</title>
        <authorList>
            <person name="Roberts W.R."/>
            <person name="Downey K.M."/>
            <person name="Ruck E.C."/>
            <person name="Traller J.C."/>
            <person name="Alverson A.J."/>
        </authorList>
    </citation>
    <scope>NUCLEOTIDE SEQUENCE [LARGE SCALE GENOMIC DNA]</scope>
    <source>
        <strain evidence="1 2">CCMP332</strain>
    </source>
</reference>
<keyword evidence="2" id="KW-1185">Reference proteome</keyword>
<organism evidence="1 2">
    <name type="scientific">Cyclotella cryptica</name>
    <dbReference type="NCBI Taxonomy" id="29204"/>
    <lineage>
        <taxon>Eukaryota</taxon>
        <taxon>Sar</taxon>
        <taxon>Stramenopiles</taxon>
        <taxon>Ochrophyta</taxon>
        <taxon>Bacillariophyta</taxon>
        <taxon>Coscinodiscophyceae</taxon>
        <taxon>Thalassiosirophycidae</taxon>
        <taxon>Stephanodiscales</taxon>
        <taxon>Stephanodiscaceae</taxon>
        <taxon>Cyclotella</taxon>
    </lineage>
</organism>
<proteinExistence type="predicted"/>
<accession>A0ABD3P1H0</accession>
<evidence type="ECO:0000313" key="1">
    <source>
        <dbReference type="EMBL" id="KAL3781872.1"/>
    </source>
</evidence>
<dbReference type="AlphaFoldDB" id="A0ABD3P1H0"/>
<protein>
    <submittedName>
        <fullName evidence="1">Uncharacterized protein</fullName>
    </submittedName>
</protein>
<name>A0ABD3P1H0_9STRA</name>
<dbReference type="Proteomes" id="UP001516023">
    <property type="component" value="Unassembled WGS sequence"/>
</dbReference>
<sequence length="128" mass="14259">MVVFTVDRSLRIAHSGATSSCNPILLQKAAFDEIYIMNYVFGSFGYHGKEAMNKYHLLSHFHQVDFANPIAPLHADDSFRDILATTGAEGLAPSAVIHSMYPRAADGPLMRQNMNAHHHKRRQVTVPV</sequence>
<evidence type="ECO:0000313" key="2">
    <source>
        <dbReference type="Proteomes" id="UP001516023"/>
    </source>
</evidence>